<evidence type="ECO:0000313" key="1">
    <source>
        <dbReference type="EMBL" id="ODR48016.1"/>
    </source>
</evidence>
<sequence>MQNTQPKDRRFYTAFTGILAARTAGQKTPDREGTGQAKRMAAQDIRRLHNFSYYNIYVSRLKAEAETGIIRRAETGYI</sequence>
<name>A0A1E3UDF6_9FIRM</name>
<dbReference type="EMBL" id="MEHA01000018">
    <property type="protein sequence ID" value="ODR48016.1"/>
    <property type="molecule type" value="Genomic_DNA"/>
</dbReference>
<gene>
    <name evidence="1" type="ORF">BEI59_21885</name>
    <name evidence="2" type="ORF">BEI63_06435</name>
</gene>
<proteinExistence type="predicted"/>
<dbReference type="EMBL" id="MEHD01000014">
    <property type="protein sequence ID" value="ODR59788.1"/>
    <property type="molecule type" value="Genomic_DNA"/>
</dbReference>
<evidence type="ECO:0000313" key="3">
    <source>
        <dbReference type="Proteomes" id="UP000094271"/>
    </source>
</evidence>
<dbReference type="Proteomes" id="UP000094869">
    <property type="component" value="Unassembled WGS sequence"/>
</dbReference>
<organism evidence="1 3">
    <name type="scientific">Eisenbergiella tayi</name>
    <dbReference type="NCBI Taxonomy" id="1432052"/>
    <lineage>
        <taxon>Bacteria</taxon>
        <taxon>Bacillati</taxon>
        <taxon>Bacillota</taxon>
        <taxon>Clostridia</taxon>
        <taxon>Lachnospirales</taxon>
        <taxon>Lachnospiraceae</taxon>
        <taxon>Eisenbergiella</taxon>
    </lineage>
</organism>
<accession>A0A1E3UDF6</accession>
<evidence type="ECO:0000313" key="2">
    <source>
        <dbReference type="EMBL" id="ODR59788.1"/>
    </source>
</evidence>
<comment type="caution">
    <text evidence="1">The sequence shown here is derived from an EMBL/GenBank/DDBJ whole genome shotgun (WGS) entry which is preliminary data.</text>
</comment>
<dbReference type="AlphaFoldDB" id="A0A1E3UDF6"/>
<evidence type="ECO:0000313" key="4">
    <source>
        <dbReference type="Proteomes" id="UP000094869"/>
    </source>
</evidence>
<protein>
    <submittedName>
        <fullName evidence="1">Uncharacterized protein</fullName>
    </submittedName>
</protein>
<reference evidence="2 4" key="1">
    <citation type="submission" date="2016-08" db="EMBL/GenBank/DDBJ databases">
        <title>Characterization of Isolates of Eisenbergiella tayi Derived from Blood Cultures, Using Whole Genome Sequencing.</title>
        <authorList>
            <person name="Bernier A.-M."/>
            <person name="Burdz T."/>
            <person name="Wiebe D."/>
            <person name="Bernard K."/>
        </authorList>
    </citation>
    <scope>NUCLEOTIDE SEQUENCE [LARGE SCALE GENOMIC DNA]</scope>
    <source>
        <strain evidence="2 4">NML120146</strain>
    </source>
</reference>
<reference evidence="1 3" key="2">
    <citation type="submission" date="2016-08" db="EMBL/GenBank/DDBJ databases">
        <authorList>
            <person name="Seilhamer J.J."/>
        </authorList>
    </citation>
    <scope>NUCLEOTIDE SEQUENCE [LARGE SCALE GENOMIC DNA]</scope>
    <source>
        <strain evidence="1 3">NML150140-1</strain>
    </source>
</reference>
<dbReference type="Proteomes" id="UP000094271">
    <property type="component" value="Unassembled WGS sequence"/>
</dbReference>
<keyword evidence="4" id="KW-1185">Reference proteome</keyword>